<dbReference type="AlphaFoldDB" id="A0A9P6AIT8"/>
<dbReference type="OrthoDB" id="5584477at2759"/>
<dbReference type="GO" id="GO:0004672">
    <property type="term" value="F:protein kinase activity"/>
    <property type="evidence" value="ECO:0007669"/>
    <property type="project" value="InterPro"/>
</dbReference>
<keyword evidence="3" id="KW-1185">Reference proteome</keyword>
<dbReference type="EMBL" id="MU129123">
    <property type="protein sequence ID" value="KAF9506114.1"/>
    <property type="molecule type" value="Genomic_DNA"/>
</dbReference>
<evidence type="ECO:0000313" key="2">
    <source>
        <dbReference type="EMBL" id="KAF9506114.1"/>
    </source>
</evidence>
<dbReference type="Proteomes" id="UP000886523">
    <property type="component" value="Unassembled WGS sequence"/>
</dbReference>
<dbReference type="SUPFAM" id="SSF56112">
    <property type="entry name" value="Protein kinase-like (PK-like)"/>
    <property type="match status" value="1"/>
</dbReference>
<dbReference type="PANTHER" id="PTHR38248:SF2">
    <property type="entry name" value="FUNK1 11"/>
    <property type="match status" value="1"/>
</dbReference>
<evidence type="ECO:0000259" key="1">
    <source>
        <dbReference type="PROSITE" id="PS50011"/>
    </source>
</evidence>
<dbReference type="PROSITE" id="PS50011">
    <property type="entry name" value="PROTEIN_KINASE_DOM"/>
    <property type="match status" value="1"/>
</dbReference>
<name>A0A9P6AIT8_9AGAM</name>
<dbReference type="GO" id="GO:0005524">
    <property type="term" value="F:ATP binding"/>
    <property type="evidence" value="ECO:0007669"/>
    <property type="project" value="InterPro"/>
</dbReference>
<dbReference type="PANTHER" id="PTHR38248">
    <property type="entry name" value="FUNK1 6"/>
    <property type="match status" value="1"/>
</dbReference>
<dbReference type="InterPro" id="IPR011009">
    <property type="entry name" value="Kinase-like_dom_sf"/>
</dbReference>
<reference evidence="2" key="1">
    <citation type="journal article" date="2020" name="Nat. Commun.">
        <title>Large-scale genome sequencing of mycorrhizal fungi provides insights into the early evolution of symbiotic traits.</title>
        <authorList>
            <person name="Miyauchi S."/>
            <person name="Kiss E."/>
            <person name="Kuo A."/>
            <person name="Drula E."/>
            <person name="Kohler A."/>
            <person name="Sanchez-Garcia M."/>
            <person name="Morin E."/>
            <person name="Andreopoulos B."/>
            <person name="Barry K.W."/>
            <person name="Bonito G."/>
            <person name="Buee M."/>
            <person name="Carver A."/>
            <person name="Chen C."/>
            <person name="Cichocki N."/>
            <person name="Clum A."/>
            <person name="Culley D."/>
            <person name="Crous P.W."/>
            <person name="Fauchery L."/>
            <person name="Girlanda M."/>
            <person name="Hayes R.D."/>
            <person name="Keri Z."/>
            <person name="LaButti K."/>
            <person name="Lipzen A."/>
            <person name="Lombard V."/>
            <person name="Magnuson J."/>
            <person name="Maillard F."/>
            <person name="Murat C."/>
            <person name="Nolan M."/>
            <person name="Ohm R.A."/>
            <person name="Pangilinan J."/>
            <person name="Pereira M.F."/>
            <person name="Perotto S."/>
            <person name="Peter M."/>
            <person name="Pfister S."/>
            <person name="Riley R."/>
            <person name="Sitrit Y."/>
            <person name="Stielow J.B."/>
            <person name="Szollosi G."/>
            <person name="Zifcakova L."/>
            <person name="Stursova M."/>
            <person name="Spatafora J.W."/>
            <person name="Tedersoo L."/>
            <person name="Vaario L.M."/>
            <person name="Yamada A."/>
            <person name="Yan M."/>
            <person name="Wang P."/>
            <person name="Xu J."/>
            <person name="Bruns T."/>
            <person name="Baldrian P."/>
            <person name="Vilgalys R."/>
            <person name="Dunand C."/>
            <person name="Henrissat B."/>
            <person name="Grigoriev I.V."/>
            <person name="Hibbett D."/>
            <person name="Nagy L.G."/>
            <person name="Martin F.M."/>
        </authorList>
    </citation>
    <scope>NUCLEOTIDE SEQUENCE</scope>
    <source>
        <strain evidence="2">UP504</strain>
    </source>
</reference>
<gene>
    <name evidence="2" type="ORF">BS47DRAFT_1353271</name>
</gene>
<dbReference type="PROSITE" id="PS00109">
    <property type="entry name" value="PROTEIN_KINASE_TYR"/>
    <property type="match status" value="1"/>
</dbReference>
<proteinExistence type="predicted"/>
<evidence type="ECO:0000313" key="3">
    <source>
        <dbReference type="Proteomes" id="UP000886523"/>
    </source>
</evidence>
<sequence length="166" mass="19228">MDSYLPMTQLHTASDFTQVIIDVVKCQSSCLHDGAKILHRDISMNNIMFRRGKDNRVIGVLIDFDLAVFVEVDPQHGSLQLDRRFRTGTLPFMAIDLLAETDKIHWRIETTMAFQVWRKSDMKQLAKEKGWLLITRREYKATALFGRVAVWAGLLLRLFRDARDCS</sequence>
<feature type="domain" description="Protein kinase" evidence="1">
    <location>
        <begin position="1"/>
        <end position="166"/>
    </location>
</feature>
<organism evidence="2 3">
    <name type="scientific">Hydnum rufescens UP504</name>
    <dbReference type="NCBI Taxonomy" id="1448309"/>
    <lineage>
        <taxon>Eukaryota</taxon>
        <taxon>Fungi</taxon>
        <taxon>Dikarya</taxon>
        <taxon>Basidiomycota</taxon>
        <taxon>Agaricomycotina</taxon>
        <taxon>Agaricomycetes</taxon>
        <taxon>Cantharellales</taxon>
        <taxon>Hydnaceae</taxon>
        <taxon>Hydnum</taxon>
    </lineage>
</organism>
<dbReference type="Gene3D" id="1.10.510.10">
    <property type="entry name" value="Transferase(Phosphotransferase) domain 1"/>
    <property type="match status" value="1"/>
</dbReference>
<protein>
    <recommendedName>
        <fullName evidence="1">Protein kinase domain-containing protein</fullName>
    </recommendedName>
</protein>
<dbReference type="InterPro" id="IPR000719">
    <property type="entry name" value="Prot_kinase_dom"/>
</dbReference>
<comment type="caution">
    <text evidence="2">The sequence shown here is derived from an EMBL/GenBank/DDBJ whole genome shotgun (WGS) entry which is preliminary data.</text>
</comment>
<dbReference type="Pfam" id="PF17667">
    <property type="entry name" value="Pkinase_fungal"/>
    <property type="match status" value="1"/>
</dbReference>
<dbReference type="InterPro" id="IPR008266">
    <property type="entry name" value="Tyr_kinase_AS"/>
</dbReference>
<accession>A0A9P6AIT8</accession>
<dbReference type="InterPro" id="IPR040976">
    <property type="entry name" value="Pkinase_fungal"/>
</dbReference>